<feature type="region of interest" description="Disordered" evidence="1">
    <location>
        <begin position="334"/>
        <end position="364"/>
    </location>
</feature>
<evidence type="ECO:0000313" key="3">
    <source>
        <dbReference type="Proteomes" id="UP000246991"/>
    </source>
</evidence>
<dbReference type="Proteomes" id="UP000246991">
    <property type="component" value="Unassembled WGS sequence"/>
</dbReference>
<dbReference type="OrthoDB" id="76567at2759"/>
<keyword evidence="3" id="KW-1185">Reference proteome</keyword>
<evidence type="ECO:0000256" key="1">
    <source>
        <dbReference type="SAM" id="MobiDB-lite"/>
    </source>
</evidence>
<proteinExistence type="predicted"/>
<dbReference type="AlphaFoldDB" id="A0A317SXZ1"/>
<organism evidence="2 3">
    <name type="scientific">Tuber magnatum</name>
    <name type="common">white Piedmont truffle</name>
    <dbReference type="NCBI Taxonomy" id="42249"/>
    <lineage>
        <taxon>Eukaryota</taxon>
        <taxon>Fungi</taxon>
        <taxon>Dikarya</taxon>
        <taxon>Ascomycota</taxon>
        <taxon>Pezizomycotina</taxon>
        <taxon>Pezizomycetes</taxon>
        <taxon>Pezizales</taxon>
        <taxon>Tuberaceae</taxon>
        <taxon>Tuber</taxon>
    </lineage>
</organism>
<sequence length="364" mass="41105">MKPTIAIRDLKFKNITELREMLEGDMHFQKVSAKDLRNWIVENPEIVEHDEIRYEYNFLSERLIIKCMPTATHDTLQYFFTQTVFGSLVEKVGLLKAHGLVTVGSGTTFRLTGFEGDWSGSSQKLPDGFVKLSDAEFPAVVCEAGWAETLEELIEGARLWLLNTGGQTKIVIVMCFTETHIRSGTDLGSEVSEDEMGTRGRQTAERILIESIDESTKLLDLAHQLRDLNEQDKLRIPLIGELQASLHVYRALEDFKDITELFGTTILPSPPVNFEGPCEFQITTQDILGEDIPADMDPMDPITFSLPVLEALAAQSLPNTAWYRANRRAEKPMKEAGVWRESDTFAQHKRRRKGGAWGEGRETN</sequence>
<feature type="compositionally biased region" description="Basic and acidic residues" evidence="1">
    <location>
        <begin position="334"/>
        <end position="343"/>
    </location>
</feature>
<accession>A0A317SXZ1</accession>
<name>A0A317SXZ1_9PEZI</name>
<dbReference type="EMBL" id="PYWC01000009">
    <property type="protein sequence ID" value="PWW79298.1"/>
    <property type="molecule type" value="Genomic_DNA"/>
</dbReference>
<protein>
    <submittedName>
        <fullName evidence="2">Uncharacterized protein</fullName>
    </submittedName>
</protein>
<evidence type="ECO:0000313" key="2">
    <source>
        <dbReference type="EMBL" id="PWW79298.1"/>
    </source>
</evidence>
<reference evidence="2 3" key="1">
    <citation type="submission" date="2018-03" db="EMBL/GenBank/DDBJ databases">
        <title>Genomes of Pezizomycetes fungi and the evolution of truffles.</title>
        <authorList>
            <person name="Murat C."/>
            <person name="Payen T."/>
            <person name="Noel B."/>
            <person name="Kuo A."/>
            <person name="Martin F.M."/>
        </authorList>
    </citation>
    <scope>NUCLEOTIDE SEQUENCE [LARGE SCALE GENOMIC DNA]</scope>
    <source>
        <strain evidence="2">091103-1</strain>
    </source>
</reference>
<gene>
    <name evidence="2" type="ORF">C7212DRAFT_360750</name>
</gene>
<comment type="caution">
    <text evidence="2">The sequence shown here is derived from an EMBL/GenBank/DDBJ whole genome shotgun (WGS) entry which is preliminary data.</text>
</comment>